<sequence length="183" mass="20035">MLSASARMGIISTARGRTNTTTGALSYRSSALWESVVLSIAQRHTLAGTRANRFGETAAPRDVRAFAKKLDKYNARNDALALLGKDLAKRAGRKCELCEGKGDLRAFDSAPSEPEPELEALLLLCGRCRGLVERDAKGFDPRELRFLEGQVWAEEPIVAETAKKLLGKLDADWARESLDMLGE</sequence>
<name>A0A7S1X147_9CHLO</name>
<protein>
    <submittedName>
        <fullName evidence="1">Uncharacterized protein</fullName>
    </submittedName>
</protein>
<dbReference type="EMBL" id="HBGG01008966">
    <property type="protein sequence ID" value="CAD9202290.1"/>
    <property type="molecule type" value="Transcribed_RNA"/>
</dbReference>
<dbReference type="AlphaFoldDB" id="A0A7S1X147"/>
<proteinExistence type="predicted"/>
<accession>A0A7S1X147</accession>
<gene>
    <name evidence="1" type="ORF">TCHU04912_LOCUS4523</name>
</gene>
<reference evidence="1" key="1">
    <citation type="submission" date="2021-01" db="EMBL/GenBank/DDBJ databases">
        <authorList>
            <person name="Corre E."/>
            <person name="Pelletier E."/>
            <person name="Niang G."/>
            <person name="Scheremetjew M."/>
            <person name="Finn R."/>
            <person name="Kale V."/>
            <person name="Holt S."/>
            <person name="Cochrane G."/>
            <person name="Meng A."/>
            <person name="Brown T."/>
            <person name="Cohen L."/>
        </authorList>
    </citation>
    <scope>NUCLEOTIDE SEQUENCE</scope>
    <source>
        <strain evidence="1">PLY429</strain>
    </source>
</reference>
<organism evidence="1">
    <name type="scientific">Tetraselmis chuii</name>
    <dbReference type="NCBI Taxonomy" id="63592"/>
    <lineage>
        <taxon>Eukaryota</taxon>
        <taxon>Viridiplantae</taxon>
        <taxon>Chlorophyta</taxon>
        <taxon>core chlorophytes</taxon>
        <taxon>Chlorodendrophyceae</taxon>
        <taxon>Chlorodendrales</taxon>
        <taxon>Chlorodendraceae</taxon>
        <taxon>Tetraselmis</taxon>
    </lineage>
</organism>
<evidence type="ECO:0000313" key="1">
    <source>
        <dbReference type="EMBL" id="CAD9202290.1"/>
    </source>
</evidence>